<organism evidence="1 2">
    <name type="scientific">Aphanothece hegewaldii CCALA 016</name>
    <dbReference type="NCBI Taxonomy" id="2107694"/>
    <lineage>
        <taxon>Bacteria</taxon>
        <taxon>Bacillati</taxon>
        <taxon>Cyanobacteriota</taxon>
        <taxon>Cyanophyceae</taxon>
        <taxon>Oscillatoriophycideae</taxon>
        <taxon>Chroococcales</taxon>
        <taxon>Aphanothecaceae</taxon>
        <taxon>Aphanothece</taxon>
    </lineage>
</organism>
<proteinExistence type="predicted"/>
<gene>
    <name evidence="1" type="ORF">C7H19_23720</name>
</gene>
<accession>A0A2T1LR05</accession>
<dbReference type="EMBL" id="PXOH01000054">
    <property type="protein sequence ID" value="PSF30524.1"/>
    <property type="molecule type" value="Genomic_DNA"/>
</dbReference>
<evidence type="ECO:0000313" key="1">
    <source>
        <dbReference type="EMBL" id="PSF30524.1"/>
    </source>
</evidence>
<protein>
    <submittedName>
        <fullName evidence="1">Uncharacterized protein</fullName>
    </submittedName>
</protein>
<reference evidence="1 2" key="2">
    <citation type="submission" date="2018-03" db="EMBL/GenBank/DDBJ databases">
        <authorList>
            <person name="Keele B.F."/>
        </authorList>
    </citation>
    <scope>NUCLEOTIDE SEQUENCE [LARGE SCALE GENOMIC DNA]</scope>
    <source>
        <strain evidence="1 2">CCALA 016</strain>
    </source>
</reference>
<dbReference type="AlphaFoldDB" id="A0A2T1LR05"/>
<dbReference type="OrthoDB" id="667515at2"/>
<comment type="caution">
    <text evidence="1">The sequence shown here is derived from an EMBL/GenBank/DDBJ whole genome shotgun (WGS) entry which is preliminary data.</text>
</comment>
<reference evidence="1 2" key="1">
    <citation type="submission" date="2018-03" db="EMBL/GenBank/DDBJ databases">
        <title>The ancient ancestry and fast evolution of plastids.</title>
        <authorList>
            <person name="Moore K.R."/>
            <person name="Magnabosco C."/>
            <person name="Momper L."/>
            <person name="Gold D.A."/>
            <person name="Bosak T."/>
            <person name="Fournier G.P."/>
        </authorList>
    </citation>
    <scope>NUCLEOTIDE SEQUENCE [LARGE SCALE GENOMIC DNA]</scope>
    <source>
        <strain evidence="1 2">CCALA 016</strain>
    </source>
</reference>
<sequence>MITNLLDIARNIDFEDYGSSLAVTRVQWAEDNLRLWLHVTDDEGSNVHPYWQVICSGVREDFLLMGYCDGLELTDSHVLLWPHKQLRTSTSFYGTAENPLAVVGALYDKHREMIGDWIPFHRFLNPNVSLKALIAGGYGMLAEGPEQLIVAYEEVMRSYGFSTSHLDPRTPVYWNGTEWIKEESNLHVLLMGQSYVIAEQFTAEAL</sequence>
<dbReference type="RefSeq" id="WP_106459384.1">
    <property type="nucleotide sequence ID" value="NZ_PXOH01000054.1"/>
</dbReference>
<keyword evidence="2" id="KW-1185">Reference proteome</keyword>
<name>A0A2T1LR05_9CHRO</name>
<evidence type="ECO:0000313" key="2">
    <source>
        <dbReference type="Proteomes" id="UP000239001"/>
    </source>
</evidence>
<dbReference type="Proteomes" id="UP000239001">
    <property type="component" value="Unassembled WGS sequence"/>
</dbReference>